<comment type="caution">
    <text evidence="1">The sequence shown here is derived from an EMBL/GenBank/DDBJ whole genome shotgun (WGS) entry which is preliminary data.</text>
</comment>
<dbReference type="Proteomes" id="UP000034793">
    <property type="component" value="Unassembled WGS sequence"/>
</dbReference>
<reference evidence="1 2" key="1">
    <citation type="journal article" date="2015" name="Nature">
        <title>rRNA introns, odd ribosomes, and small enigmatic genomes across a large radiation of phyla.</title>
        <authorList>
            <person name="Brown C.T."/>
            <person name="Hug L.A."/>
            <person name="Thomas B.C."/>
            <person name="Sharon I."/>
            <person name="Castelle C.J."/>
            <person name="Singh A."/>
            <person name="Wilkins M.J."/>
            <person name="Williams K.H."/>
            <person name="Banfield J.F."/>
        </authorList>
    </citation>
    <scope>NUCLEOTIDE SEQUENCE [LARGE SCALE GENOMIC DNA]</scope>
</reference>
<organism evidence="1 2">
    <name type="scientific">Candidatus Woesebacteria bacterium GW2011_GWA1_39_8</name>
    <dbReference type="NCBI Taxonomy" id="1618552"/>
    <lineage>
        <taxon>Bacteria</taxon>
        <taxon>Candidatus Woeseibacteriota</taxon>
    </lineage>
</organism>
<dbReference type="EMBL" id="LBXL01000026">
    <property type="protein sequence ID" value="KKR29630.1"/>
    <property type="molecule type" value="Genomic_DNA"/>
</dbReference>
<name>A0A0G0S4K8_9BACT</name>
<evidence type="ECO:0000313" key="1">
    <source>
        <dbReference type="EMBL" id="KKR29630.1"/>
    </source>
</evidence>
<protein>
    <submittedName>
        <fullName evidence="1">Uncharacterized protein</fullName>
    </submittedName>
</protein>
<dbReference type="AlphaFoldDB" id="A0A0G0S4K8"/>
<sequence length="171" mass="19226">MFVEAVKLQSAKIRPPSFFREAGEIAFIVESDPLTIVQHIIDVEVIRNQNLGIEYDKDVSLKLIVGASYDCLSALNEPLKAKSILSLAATIFGSDFVRYQSAQITSFLVTNDGLVEEEATPFLDFVDKALPIGPDTNITDNNFKNDRLTARQEYDLICQNRKRFKILVPEK</sequence>
<evidence type="ECO:0000313" key="2">
    <source>
        <dbReference type="Proteomes" id="UP000034793"/>
    </source>
</evidence>
<accession>A0A0G0S4K8</accession>
<proteinExistence type="predicted"/>
<gene>
    <name evidence="1" type="ORF">UT61_C0026G0002</name>
</gene>